<dbReference type="Proteomes" id="UP001229421">
    <property type="component" value="Unassembled WGS sequence"/>
</dbReference>
<evidence type="ECO:0000313" key="2">
    <source>
        <dbReference type="Proteomes" id="UP001229421"/>
    </source>
</evidence>
<dbReference type="AlphaFoldDB" id="A0AAD8L2S8"/>
<name>A0AAD8L2S8_TARER</name>
<dbReference type="EMBL" id="JAUHHV010000002">
    <property type="protein sequence ID" value="KAK1433254.1"/>
    <property type="molecule type" value="Genomic_DNA"/>
</dbReference>
<accession>A0AAD8L2S8</accession>
<reference evidence="1" key="1">
    <citation type="journal article" date="2023" name="bioRxiv">
        <title>Improved chromosome-level genome assembly for marigold (Tagetes erecta).</title>
        <authorList>
            <person name="Jiang F."/>
            <person name="Yuan L."/>
            <person name="Wang S."/>
            <person name="Wang H."/>
            <person name="Xu D."/>
            <person name="Wang A."/>
            <person name="Fan W."/>
        </authorList>
    </citation>
    <scope>NUCLEOTIDE SEQUENCE</scope>
    <source>
        <strain evidence="1">WSJ</strain>
        <tissue evidence="1">Leaf</tissue>
    </source>
</reference>
<gene>
    <name evidence="1" type="ORF">QVD17_10163</name>
</gene>
<organism evidence="1 2">
    <name type="scientific">Tagetes erecta</name>
    <name type="common">African marigold</name>
    <dbReference type="NCBI Taxonomy" id="13708"/>
    <lineage>
        <taxon>Eukaryota</taxon>
        <taxon>Viridiplantae</taxon>
        <taxon>Streptophyta</taxon>
        <taxon>Embryophyta</taxon>
        <taxon>Tracheophyta</taxon>
        <taxon>Spermatophyta</taxon>
        <taxon>Magnoliopsida</taxon>
        <taxon>eudicotyledons</taxon>
        <taxon>Gunneridae</taxon>
        <taxon>Pentapetalae</taxon>
        <taxon>asterids</taxon>
        <taxon>campanulids</taxon>
        <taxon>Asterales</taxon>
        <taxon>Asteraceae</taxon>
        <taxon>Asteroideae</taxon>
        <taxon>Heliantheae alliance</taxon>
        <taxon>Tageteae</taxon>
        <taxon>Tagetes</taxon>
    </lineage>
</organism>
<proteinExistence type="predicted"/>
<evidence type="ECO:0000313" key="1">
    <source>
        <dbReference type="EMBL" id="KAK1433254.1"/>
    </source>
</evidence>
<sequence>MCLTKKAALLTVISKAKGGDQLVCIARVANSAYKNTPVTFSLAYSPLFHPFHIYINPSNPLLFILPLHINAINPGIN</sequence>
<protein>
    <submittedName>
        <fullName evidence="1">Uncharacterized protein</fullName>
    </submittedName>
</protein>
<comment type="caution">
    <text evidence="1">The sequence shown here is derived from an EMBL/GenBank/DDBJ whole genome shotgun (WGS) entry which is preliminary data.</text>
</comment>
<keyword evidence="2" id="KW-1185">Reference proteome</keyword>